<dbReference type="Proteomes" id="UP001596074">
    <property type="component" value="Unassembled WGS sequence"/>
</dbReference>
<dbReference type="EMBL" id="JBHSON010000018">
    <property type="protein sequence ID" value="MFC5746982.1"/>
    <property type="molecule type" value="Genomic_DNA"/>
</dbReference>
<gene>
    <name evidence="1" type="ORF">ACFPZN_15245</name>
</gene>
<accession>A0ABW0ZX49</accession>
<organism evidence="1 2">
    <name type="scientific">Actinomadura rugatobispora</name>
    <dbReference type="NCBI Taxonomy" id="1994"/>
    <lineage>
        <taxon>Bacteria</taxon>
        <taxon>Bacillati</taxon>
        <taxon>Actinomycetota</taxon>
        <taxon>Actinomycetes</taxon>
        <taxon>Streptosporangiales</taxon>
        <taxon>Thermomonosporaceae</taxon>
        <taxon>Actinomadura</taxon>
    </lineage>
</organism>
<evidence type="ECO:0000313" key="2">
    <source>
        <dbReference type="Proteomes" id="UP001596074"/>
    </source>
</evidence>
<keyword evidence="2" id="KW-1185">Reference proteome</keyword>
<proteinExistence type="predicted"/>
<name>A0ABW0ZX49_9ACTN</name>
<comment type="caution">
    <text evidence="1">The sequence shown here is derived from an EMBL/GenBank/DDBJ whole genome shotgun (WGS) entry which is preliminary data.</text>
</comment>
<evidence type="ECO:0008006" key="3">
    <source>
        <dbReference type="Google" id="ProtNLM"/>
    </source>
</evidence>
<protein>
    <recommendedName>
        <fullName evidence="3">Antibiotic biosynthesis monooxygenase</fullName>
    </recommendedName>
</protein>
<dbReference type="RefSeq" id="WP_378282602.1">
    <property type="nucleotide sequence ID" value="NZ_JBHSON010000018.1"/>
</dbReference>
<sequence length="205" mass="23145">MFIQTIQGHVSGDTGELKEAMDHWQRDLGPTAPGWLGSTAGVTDDGMFVCLARFESPEAARRNSDRPEQHQWWMETSKLFGGDVHFHDCTETDTFLDGGSDDAGFVQVMQGRIRDLPGLRAYLASQDESAMREFRPDMIGSVVAVQHDGGFTEAAYFTSEAAAREGERKEPPQEMRDEMQKMMSFYEGEWTYLDLKEPWLYSPTA</sequence>
<reference evidence="2" key="1">
    <citation type="journal article" date="2019" name="Int. J. Syst. Evol. Microbiol.">
        <title>The Global Catalogue of Microorganisms (GCM) 10K type strain sequencing project: providing services to taxonomists for standard genome sequencing and annotation.</title>
        <authorList>
            <consortium name="The Broad Institute Genomics Platform"/>
            <consortium name="The Broad Institute Genome Sequencing Center for Infectious Disease"/>
            <person name="Wu L."/>
            <person name="Ma J."/>
        </authorList>
    </citation>
    <scope>NUCLEOTIDE SEQUENCE [LARGE SCALE GENOMIC DNA]</scope>
    <source>
        <strain evidence="2">KCTC 42087</strain>
    </source>
</reference>
<evidence type="ECO:0000313" key="1">
    <source>
        <dbReference type="EMBL" id="MFC5746982.1"/>
    </source>
</evidence>